<keyword evidence="1" id="KW-0808">Transferase</keyword>
<gene>
    <name evidence="6" type="ORF">CDL12_07989</name>
</gene>
<evidence type="ECO:0000256" key="2">
    <source>
        <dbReference type="ARBA" id="ARBA00022786"/>
    </source>
</evidence>
<feature type="domain" description="UBE2O-like SH3-B" evidence="3">
    <location>
        <begin position="309"/>
        <end position="376"/>
    </location>
</feature>
<evidence type="ECO:0000259" key="5">
    <source>
        <dbReference type="Pfam" id="PF23046"/>
    </source>
</evidence>
<evidence type="ECO:0000313" key="7">
    <source>
        <dbReference type="Proteomes" id="UP000231279"/>
    </source>
</evidence>
<dbReference type="Pfam" id="PF23043">
    <property type="entry name" value="SH3-B_UBE2O"/>
    <property type="match status" value="1"/>
</dbReference>
<evidence type="ECO:0000259" key="3">
    <source>
        <dbReference type="Pfam" id="PF23043"/>
    </source>
</evidence>
<name>A0A2G9HP82_9LAMI</name>
<keyword evidence="7" id="KW-1185">Reference proteome</keyword>
<dbReference type="EMBL" id="NKXS01001293">
    <property type="protein sequence ID" value="PIN19329.1"/>
    <property type="molecule type" value="Genomic_DNA"/>
</dbReference>
<dbReference type="InterPro" id="IPR057734">
    <property type="entry name" value="UBE2O-like_SH3-C"/>
</dbReference>
<dbReference type="OrthoDB" id="47801at2759"/>
<sequence length="619" mass="69099">MDSLSDFDSHSESSSSEDMEDIESLYGGQACTIFSSLEETILKIDDFLLFERGFLHGDIVCLLSDPTGQMGKVVHVDMTVDLENVYGCKIQNVSSKDLHKVRSVLVGDYVVCGAWLGKVDKIVDRMTILFDDGAKCELTTDGPEKIIALSSDLIEDPQYPFYPGQRIQIKPAAGSRSTRWLCGIRKDKHEQGTVCKVEAETVYVDWLCCAIINGERVPPPPCWQDLKNLSMLSCYPHANWQLGDWCILPREHKQSGMQIHGTDNVAPNIQQIAVIAKTKTKVDVLWQDGSQSEGLDSHLLFPVNIIDAHDFWPDAFVLEKVTVDDQQVQRWGIVRSVDPKERTVKVKWCKSSDQRDSEEEQIEEIVSAYELVEHPDFSYCLGEAVFRADKIDDPANRNCETNHMISKIYIGEEGDLKSVESGGEQAEFLNNKFLSCFGTVIGFKHGNIEVKWANGATSKVAPYEIYRVDKCEDTTPPMLSDEIGPLPNEELPVKNQYLGQEIKDVFGLNYDDAKDSNLHSISQVAIGVLTSITSSLFGYLGSSLISGYKCTSEGASKSPEEETLELCDLNLGGQILAIDVSEMYEKTTSLPKEIKEDIMLPSSSKNPESFRQFDMVNDC</sequence>
<dbReference type="PANTHER" id="PTHR46116">
    <property type="entry name" value="(E3-INDEPENDENT) E2 UBIQUITIN-CONJUGATING ENZYME"/>
    <property type="match status" value="1"/>
</dbReference>
<keyword evidence="2" id="KW-0833">Ubl conjugation pathway</keyword>
<feature type="domain" description="UBE2O-like tandem tSH3-B" evidence="5">
    <location>
        <begin position="106"/>
        <end position="237"/>
    </location>
</feature>
<dbReference type="STRING" id="429701.A0A2G9HP82"/>
<evidence type="ECO:0000313" key="6">
    <source>
        <dbReference type="EMBL" id="PIN19329.1"/>
    </source>
</evidence>
<feature type="domain" description="UBE2O-like SH3-C" evidence="4">
    <location>
        <begin position="431"/>
        <end position="473"/>
    </location>
</feature>
<evidence type="ECO:0000256" key="1">
    <source>
        <dbReference type="ARBA" id="ARBA00022679"/>
    </source>
</evidence>
<dbReference type="GO" id="GO:0016874">
    <property type="term" value="F:ligase activity"/>
    <property type="evidence" value="ECO:0007669"/>
    <property type="project" value="UniProtKB-KW"/>
</dbReference>
<dbReference type="Pfam" id="PF23044">
    <property type="entry name" value="SH3-C_UBE2O"/>
    <property type="match status" value="1"/>
</dbReference>
<dbReference type="GO" id="GO:0061631">
    <property type="term" value="F:ubiquitin conjugating enzyme activity"/>
    <property type="evidence" value="ECO:0007669"/>
    <property type="project" value="TreeGrafter"/>
</dbReference>
<dbReference type="Pfam" id="PF23046">
    <property type="entry name" value="tSH3-B_UBE2O"/>
    <property type="match status" value="1"/>
</dbReference>
<proteinExistence type="predicted"/>
<organism evidence="6 7">
    <name type="scientific">Handroanthus impetiginosus</name>
    <dbReference type="NCBI Taxonomy" id="429701"/>
    <lineage>
        <taxon>Eukaryota</taxon>
        <taxon>Viridiplantae</taxon>
        <taxon>Streptophyta</taxon>
        <taxon>Embryophyta</taxon>
        <taxon>Tracheophyta</taxon>
        <taxon>Spermatophyta</taxon>
        <taxon>Magnoliopsida</taxon>
        <taxon>eudicotyledons</taxon>
        <taxon>Gunneridae</taxon>
        <taxon>Pentapetalae</taxon>
        <taxon>asterids</taxon>
        <taxon>lamiids</taxon>
        <taxon>Lamiales</taxon>
        <taxon>Bignoniaceae</taxon>
        <taxon>Crescentiina</taxon>
        <taxon>Tabebuia alliance</taxon>
        <taxon>Handroanthus</taxon>
    </lineage>
</organism>
<dbReference type="InterPro" id="IPR057735">
    <property type="entry name" value="UBE2O-like_tSH3-B"/>
</dbReference>
<reference evidence="7" key="1">
    <citation type="journal article" date="2018" name="Gigascience">
        <title>Genome assembly of the Pink Ipe (Handroanthus impetiginosus, Bignoniaceae), a highly valued, ecologically keystone Neotropical timber forest tree.</title>
        <authorList>
            <person name="Silva-Junior O.B."/>
            <person name="Grattapaglia D."/>
            <person name="Novaes E."/>
            <person name="Collevatti R.G."/>
        </authorList>
    </citation>
    <scope>NUCLEOTIDE SEQUENCE [LARGE SCALE GENOMIC DNA]</scope>
    <source>
        <strain evidence="7">cv. UFG-1</strain>
    </source>
</reference>
<protein>
    <submittedName>
        <fullName evidence="6">Ubiquitin--protein ligase</fullName>
    </submittedName>
</protein>
<accession>A0A2G9HP82</accession>
<dbReference type="AlphaFoldDB" id="A0A2G9HP82"/>
<dbReference type="InterPro" id="IPR057733">
    <property type="entry name" value="UBE2O-like_SH3-B"/>
</dbReference>
<evidence type="ECO:0000259" key="4">
    <source>
        <dbReference type="Pfam" id="PF23044"/>
    </source>
</evidence>
<dbReference type="PANTHER" id="PTHR46116:SF15">
    <property type="entry name" value="(E3-INDEPENDENT) E2 UBIQUITIN-CONJUGATING ENZYME"/>
    <property type="match status" value="1"/>
</dbReference>
<comment type="caution">
    <text evidence="6">The sequence shown here is derived from an EMBL/GenBank/DDBJ whole genome shotgun (WGS) entry which is preliminary data.</text>
</comment>
<keyword evidence="6" id="KW-0436">Ligase</keyword>
<dbReference type="Proteomes" id="UP000231279">
    <property type="component" value="Unassembled WGS sequence"/>
</dbReference>